<feature type="region of interest" description="Disordered" evidence="1">
    <location>
        <begin position="579"/>
        <end position="620"/>
    </location>
</feature>
<dbReference type="OrthoDB" id="2789888at2759"/>
<evidence type="ECO:0000256" key="1">
    <source>
        <dbReference type="SAM" id="MobiDB-lite"/>
    </source>
</evidence>
<dbReference type="SUPFAM" id="SSF56112">
    <property type="entry name" value="Protein kinase-like (PK-like)"/>
    <property type="match status" value="1"/>
</dbReference>
<dbReference type="GO" id="GO:0005524">
    <property type="term" value="F:ATP binding"/>
    <property type="evidence" value="ECO:0007669"/>
    <property type="project" value="InterPro"/>
</dbReference>
<dbReference type="SMART" id="SM00220">
    <property type="entry name" value="S_TKc"/>
    <property type="match status" value="1"/>
</dbReference>
<feature type="compositionally biased region" description="Acidic residues" evidence="1">
    <location>
        <begin position="596"/>
        <end position="616"/>
    </location>
</feature>
<name>A0A4R0R7V3_9APHY</name>
<dbReference type="GO" id="GO:0004674">
    <property type="term" value="F:protein serine/threonine kinase activity"/>
    <property type="evidence" value="ECO:0007669"/>
    <property type="project" value="TreeGrafter"/>
</dbReference>
<dbReference type="PANTHER" id="PTHR24361">
    <property type="entry name" value="MITOGEN-ACTIVATED KINASE KINASE KINASE"/>
    <property type="match status" value="1"/>
</dbReference>
<feature type="region of interest" description="Disordered" evidence="1">
    <location>
        <begin position="867"/>
        <end position="887"/>
    </location>
</feature>
<dbReference type="PROSITE" id="PS50011">
    <property type="entry name" value="PROTEIN_KINASE_DOM"/>
    <property type="match status" value="1"/>
</dbReference>
<dbReference type="EMBL" id="RWJN01000497">
    <property type="protein sequence ID" value="TCD61165.1"/>
    <property type="molecule type" value="Genomic_DNA"/>
</dbReference>
<evidence type="ECO:0000259" key="2">
    <source>
        <dbReference type="PROSITE" id="PS50011"/>
    </source>
</evidence>
<protein>
    <recommendedName>
        <fullName evidence="2">Protein kinase domain-containing protein</fullName>
    </recommendedName>
</protein>
<dbReference type="Gene3D" id="1.10.510.10">
    <property type="entry name" value="Transferase(Phosphotransferase) domain 1"/>
    <property type="match status" value="1"/>
</dbReference>
<dbReference type="STRING" id="92696.A0A4R0R7V3"/>
<proteinExistence type="predicted"/>
<dbReference type="GO" id="GO:0005737">
    <property type="term" value="C:cytoplasm"/>
    <property type="evidence" value="ECO:0007669"/>
    <property type="project" value="TreeGrafter"/>
</dbReference>
<sequence length="887" mass="98857">MNLVVCLQGSYDGNIPITSIRMYQRVYFSKIDPVFYDILQTCCESFETSSVSLAALPLSRRLHGHVIAEDNYMLGRFNISVPPSLASCLLPLITTSLIADMTSGVNYIVVDHTNIAITPIIYLPLNIDSIPNVLALQRLFKINSPTEITCDVSGLSVFRCKDRHRFSSVKMRMSEVTEVVKSLFASRAAAGDQAEEDPLEALDSPLTALKNLRLEELEVLIVQIPGGLSKLSEDTTPFKGEDVERYRDCFIHVSEWRKFVGADLLKNDVLERNPPSISSAYLTEFEAMLKKIPELPSGCGECPDAIFEAYTAASGQARPQSVGEDAVMLDVDRSPRRVADQREANHVVSVALNHSKGLWNTSRWFPGGFQSAIYGRFFHFLASSIIDDHNWIVLHATNPWPFKFLTYRTDINDPNEAYRTYTPLSDFSISKSLLPRFVAQVQSMESEPGEYPQDHLRMLLQGAAVVRFANTHVSSYNTKKNFVLVCTYIYTNGQAKRSLLYQQSSGREVYVKTETFDLKLAHHCVKFVAELYNLIDYLHVHDRTDKMAMEEFRAAVQNAQMDHGLGTMFSKQIGKRRYEADSTGGRGGGGGVGSASDEENSGDEDSDDGDSGDGDSGELKSAGYKVIPDVIKVGKGRKALKFEALVKYPRNIVRVCKLPDESTTFFAKRVRRNSDEAKIIQLLATANPPSDHIITILDVLNTPTESWVVMPALRSLDNNSLITSTLFYAQVGHVCRGVLDGLAYLHHEHLIAHGDIKPANLVVDRNFCTKIIDFSISMQLVDADKMISHYQGTNGWTAPEVQDGTPFSPIKADRWACGHTILHFLDTSKKDDTDLRAFARELKATSPQERPPLLNWRSWKAAPSPEASVRHDLLSSPDPNCALQTPE</sequence>
<evidence type="ECO:0000313" key="3">
    <source>
        <dbReference type="EMBL" id="TCD61165.1"/>
    </source>
</evidence>
<dbReference type="Pfam" id="PF00069">
    <property type="entry name" value="Pkinase"/>
    <property type="match status" value="1"/>
</dbReference>
<dbReference type="InterPro" id="IPR011009">
    <property type="entry name" value="Kinase-like_dom_sf"/>
</dbReference>
<dbReference type="InterPro" id="IPR008271">
    <property type="entry name" value="Ser/Thr_kinase_AS"/>
</dbReference>
<dbReference type="PROSITE" id="PS00108">
    <property type="entry name" value="PROTEIN_KINASE_ST"/>
    <property type="match status" value="1"/>
</dbReference>
<feature type="compositionally biased region" description="Gly residues" evidence="1">
    <location>
        <begin position="584"/>
        <end position="593"/>
    </location>
</feature>
<comment type="caution">
    <text evidence="3">The sequence shown here is derived from an EMBL/GenBank/DDBJ whole genome shotgun (WGS) entry which is preliminary data.</text>
</comment>
<accession>A0A4R0R7V3</accession>
<feature type="domain" description="Protein kinase" evidence="2">
    <location>
        <begin position="578"/>
        <end position="887"/>
    </location>
</feature>
<dbReference type="Proteomes" id="UP000292702">
    <property type="component" value="Unassembled WGS sequence"/>
</dbReference>
<dbReference type="AlphaFoldDB" id="A0A4R0R7V3"/>
<gene>
    <name evidence="3" type="ORF">EIP91_008827</name>
</gene>
<keyword evidence="4" id="KW-1185">Reference proteome</keyword>
<organism evidence="3 4">
    <name type="scientific">Steccherinum ochraceum</name>
    <dbReference type="NCBI Taxonomy" id="92696"/>
    <lineage>
        <taxon>Eukaryota</taxon>
        <taxon>Fungi</taxon>
        <taxon>Dikarya</taxon>
        <taxon>Basidiomycota</taxon>
        <taxon>Agaricomycotina</taxon>
        <taxon>Agaricomycetes</taxon>
        <taxon>Polyporales</taxon>
        <taxon>Steccherinaceae</taxon>
        <taxon>Steccherinum</taxon>
    </lineage>
</organism>
<evidence type="ECO:0000313" key="4">
    <source>
        <dbReference type="Proteomes" id="UP000292702"/>
    </source>
</evidence>
<dbReference type="InterPro" id="IPR053235">
    <property type="entry name" value="Ser_Thr_kinase"/>
</dbReference>
<reference evidence="3 4" key="1">
    <citation type="submission" date="2018-11" db="EMBL/GenBank/DDBJ databases">
        <title>Genome assembly of Steccherinum ochraceum LE-BIN_3174, the white-rot fungus of the Steccherinaceae family (The Residual Polyporoid clade, Polyporales, Basidiomycota).</title>
        <authorList>
            <person name="Fedorova T.V."/>
            <person name="Glazunova O.A."/>
            <person name="Landesman E.O."/>
            <person name="Moiseenko K.V."/>
            <person name="Psurtseva N.V."/>
            <person name="Savinova O.S."/>
            <person name="Shakhova N.V."/>
            <person name="Tyazhelova T.V."/>
            <person name="Vasina D.V."/>
        </authorList>
    </citation>
    <scope>NUCLEOTIDE SEQUENCE [LARGE SCALE GENOMIC DNA]</scope>
    <source>
        <strain evidence="3 4">LE-BIN_3174</strain>
    </source>
</reference>
<dbReference type="InterPro" id="IPR000719">
    <property type="entry name" value="Prot_kinase_dom"/>
</dbReference>